<evidence type="ECO:0000313" key="3">
    <source>
        <dbReference type="EMBL" id="RDY20520.1"/>
    </source>
</evidence>
<protein>
    <submittedName>
        <fullName evidence="3">Transglutaminase domain-containing protein</fullName>
    </submittedName>
</protein>
<evidence type="ECO:0000313" key="5">
    <source>
        <dbReference type="Proteomes" id="UP000093352"/>
    </source>
</evidence>
<evidence type="ECO:0000313" key="6">
    <source>
        <dbReference type="Proteomes" id="UP000319424"/>
    </source>
</evidence>
<dbReference type="EMBL" id="MBEW02000032">
    <property type="protein sequence ID" value="RDY20520.1"/>
    <property type="molecule type" value="Genomic_DNA"/>
</dbReference>
<dbReference type="InterPro" id="IPR038765">
    <property type="entry name" value="Papain-like_cys_pep_sf"/>
</dbReference>
<dbReference type="STRING" id="1871336.BBG48_08080"/>
<organism evidence="3 5">
    <name type="scientific">Criibacterium bergeronii</name>
    <dbReference type="NCBI Taxonomy" id="1871336"/>
    <lineage>
        <taxon>Bacteria</taxon>
        <taxon>Bacillati</taxon>
        <taxon>Bacillota</taxon>
        <taxon>Clostridia</taxon>
        <taxon>Peptostreptococcales</taxon>
        <taxon>Filifactoraceae</taxon>
        <taxon>Criibacterium</taxon>
    </lineage>
</organism>
<evidence type="ECO:0000259" key="2">
    <source>
        <dbReference type="SMART" id="SM00460"/>
    </source>
</evidence>
<dbReference type="AlphaFoldDB" id="A0A371IJ69"/>
<reference evidence="3 5" key="1">
    <citation type="journal article" date="2016" name="Genome Announc.">
        <title>Draft Genome Sequence of Criibacterium bergeronii gen. nov., sp. nov., Strain CCRI-22567T, Isolated from a Vaginal Sample from a Woman with Bacterial Vaginosis.</title>
        <authorList>
            <person name="Maheux A.F."/>
            <person name="Berube E."/>
            <person name="Boudreau D.K."/>
            <person name="Raymond F."/>
            <person name="Corbeil J."/>
            <person name="Roy P.H."/>
            <person name="Boissinot M."/>
            <person name="Omar R.F."/>
        </authorList>
    </citation>
    <scope>NUCLEOTIDE SEQUENCE [LARGE SCALE GENOMIC DNA]</scope>
    <source>
        <strain evidence="3 5">CCRI-22567</strain>
    </source>
</reference>
<reference evidence="4 6" key="3">
    <citation type="submission" date="2019-07" db="EMBL/GenBank/DDBJ databases">
        <title>Criibacterium bergeronii gen. nov., sp. nov. isolated from human clinical samples.</title>
        <authorList>
            <person name="Maheux A.F."/>
            <person name="Boudreau D.K."/>
            <person name="Berube E."/>
            <person name="Brodeur S."/>
            <person name="Bernard K.A."/>
            <person name="Abed J.Y."/>
            <person name="Ducrey E."/>
            <person name="Guay E.F."/>
            <person name="Raymond F."/>
            <person name="Corbeil J."/>
            <person name="Domingo M.-C."/>
            <person name="Roy P.H."/>
            <person name="Boissinot M."/>
            <person name="Tocheva E.I."/>
            <person name="Omar R.F."/>
        </authorList>
    </citation>
    <scope>NUCLEOTIDE SEQUENCE [LARGE SCALE GENOMIC DNA]</scope>
    <source>
        <strain evidence="4 6">CCRI-24246</strain>
    </source>
</reference>
<dbReference type="Proteomes" id="UP000093352">
    <property type="component" value="Unassembled WGS sequence"/>
</dbReference>
<dbReference type="Proteomes" id="UP000319424">
    <property type="component" value="Unassembled WGS sequence"/>
</dbReference>
<dbReference type="SMART" id="SM00460">
    <property type="entry name" value="TGc"/>
    <property type="match status" value="1"/>
</dbReference>
<comment type="caution">
    <text evidence="3">The sequence shown here is derived from an EMBL/GenBank/DDBJ whole genome shotgun (WGS) entry which is preliminary data.</text>
</comment>
<dbReference type="Pfam" id="PF01841">
    <property type="entry name" value="Transglut_core"/>
    <property type="match status" value="1"/>
</dbReference>
<accession>A0A371IJ69</accession>
<dbReference type="RefSeq" id="WP_068912054.1">
    <property type="nucleotide sequence ID" value="NZ_MBEW02000032.1"/>
</dbReference>
<keyword evidence="1" id="KW-0732">Signal</keyword>
<gene>
    <name evidence="3" type="ORF">BBG48_009695</name>
    <name evidence="4" type="ORF">FL857_09395</name>
</gene>
<dbReference type="EMBL" id="VJXW01000016">
    <property type="protein sequence ID" value="TRW24048.1"/>
    <property type="molecule type" value="Genomic_DNA"/>
</dbReference>
<reference evidence="3" key="2">
    <citation type="submission" date="2018-07" db="EMBL/GenBank/DDBJ databases">
        <authorList>
            <person name="Quirk P.G."/>
            <person name="Krulwich T.A."/>
        </authorList>
    </citation>
    <scope>NUCLEOTIDE SEQUENCE</scope>
    <source>
        <strain evidence="3">CCRI-22567</strain>
    </source>
</reference>
<dbReference type="SUPFAM" id="SSF54001">
    <property type="entry name" value="Cysteine proteinases"/>
    <property type="match status" value="1"/>
</dbReference>
<name>A0A371IJ69_9FIRM</name>
<feature type="signal peptide" evidence="1">
    <location>
        <begin position="1"/>
        <end position="25"/>
    </location>
</feature>
<sequence>MKGKLVLLMTVLSIVFLGSIDFSDAATIDSSKASNGVVTISHSAPGKKLKIIIEKAGKKYTYDLKNDGTAESYPLQMGSGSYKIMVLENVSGTKYSPITTETVNANIANGNSVYLNSIQNVNWSSSPNAVNKAKTLGGANGIYDYVVKNVSYDFKKAATVQAGYNPSIDSTFSSKTGICYDYSALNGGMSRSLNVPTKLVKGYAKGVDGYHAWNEMFIDGKWVVVDTTYDSGMLSGKGKYTMVKNPSDYQKVYEY</sequence>
<proteinExistence type="predicted"/>
<keyword evidence="5" id="KW-1185">Reference proteome</keyword>
<dbReference type="InterPro" id="IPR002931">
    <property type="entry name" value="Transglutaminase-like"/>
</dbReference>
<feature type="domain" description="Transglutaminase-like" evidence="2">
    <location>
        <begin position="171"/>
        <end position="229"/>
    </location>
</feature>
<dbReference type="OrthoDB" id="1817605at2"/>
<feature type="chain" id="PRO_5044074516" evidence="1">
    <location>
        <begin position="26"/>
        <end position="255"/>
    </location>
</feature>
<dbReference type="PANTHER" id="PTHR33490:SF3">
    <property type="entry name" value="CONSERVED INTEGRAL MEMBRANE PROTEIN"/>
    <property type="match status" value="1"/>
</dbReference>
<evidence type="ECO:0000313" key="4">
    <source>
        <dbReference type="EMBL" id="TRW24048.1"/>
    </source>
</evidence>
<dbReference type="PANTHER" id="PTHR33490">
    <property type="entry name" value="BLR5614 PROTEIN-RELATED"/>
    <property type="match status" value="1"/>
</dbReference>
<evidence type="ECO:0000256" key="1">
    <source>
        <dbReference type="SAM" id="SignalP"/>
    </source>
</evidence>
<dbReference type="Gene3D" id="3.10.620.30">
    <property type="match status" value="1"/>
</dbReference>